<evidence type="ECO:0000256" key="4">
    <source>
        <dbReference type="ARBA" id="ARBA00022825"/>
    </source>
</evidence>
<dbReference type="InterPro" id="IPR045051">
    <property type="entry name" value="SBT"/>
</dbReference>
<evidence type="ECO:0000259" key="5">
    <source>
        <dbReference type="Pfam" id="PF17766"/>
    </source>
</evidence>
<dbReference type="EnsemblPlants" id="TraesCS4A02G230400.1">
    <property type="protein sequence ID" value="TraesCS4A02G230400.1"/>
    <property type="gene ID" value="TraesCS4A02G230400"/>
</dbReference>
<organism evidence="6">
    <name type="scientific">Triticum aestivum</name>
    <name type="common">Wheat</name>
    <dbReference type="NCBI Taxonomy" id="4565"/>
    <lineage>
        <taxon>Eukaryota</taxon>
        <taxon>Viridiplantae</taxon>
        <taxon>Streptophyta</taxon>
        <taxon>Embryophyta</taxon>
        <taxon>Tracheophyta</taxon>
        <taxon>Spermatophyta</taxon>
        <taxon>Magnoliopsida</taxon>
        <taxon>Liliopsida</taxon>
        <taxon>Poales</taxon>
        <taxon>Poaceae</taxon>
        <taxon>BOP clade</taxon>
        <taxon>Pooideae</taxon>
        <taxon>Triticodae</taxon>
        <taxon>Triticeae</taxon>
        <taxon>Triticinae</taxon>
        <taxon>Triticum</taxon>
    </lineage>
</organism>
<dbReference type="Gramene" id="TraesCS4A02G230400.1">
    <property type="protein sequence ID" value="TraesCS4A02G230400.1"/>
    <property type="gene ID" value="TraesCS4A02G230400"/>
</dbReference>
<dbReference type="SMR" id="A0A3B6HX14"/>
<dbReference type="STRING" id="4565.A0A3B6HX14"/>
<keyword evidence="4" id="KW-0378">Hydrolase</keyword>
<proteinExistence type="inferred from homology"/>
<dbReference type="InterPro" id="IPR041469">
    <property type="entry name" value="Subtilisin-like_FN3"/>
</dbReference>
<dbReference type="Gramene" id="TraesPARA_EIv1.0_1249150.1">
    <property type="protein sequence ID" value="TraesPARA_EIv1.0_1249150.1.CDS"/>
    <property type="gene ID" value="TraesPARA_EIv1.0_1249150"/>
</dbReference>
<name>A0A3B6HX14_WHEAT</name>
<evidence type="ECO:0000256" key="2">
    <source>
        <dbReference type="ARBA" id="ARBA00022670"/>
    </source>
</evidence>
<dbReference type="OrthoDB" id="681081at2759"/>
<dbReference type="Gramene" id="TraesCS4A03G0610300.1">
    <property type="protein sequence ID" value="TraesCS4A03G0610300.1.CDS"/>
    <property type="gene ID" value="TraesCS4A03G0610300"/>
</dbReference>
<reference evidence="6" key="2">
    <citation type="submission" date="2018-10" db="UniProtKB">
        <authorList>
            <consortium name="EnsemblPlants"/>
        </authorList>
    </citation>
    <scope>IDENTIFICATION</scope>
</reference>
<keyword evidence="3" id="KW-0732">Signal</keyword>
<dbReference type="Gene3D" id="2.60.40.2310">
    <property type="match status" value="1"/>
</dbReference>
<dbReference type="GO" id="GO:0004252">
    <property type="term" value="F:serine-type endopeptidase activity"/>
    <property type="evidence" value="ECO:0007669"/>
    <property type="project" value="InterPro"/>
</dbReference>
<evidence type="ECO:0000256" key="3">
    <source>
        <dbReference type="ARBA" id="ARBA00022729"/>
    </source>
</evidence>
<evidence type="ECO:0000313" key="7">
    <source>
        <dbReference type="Proteomes" id="UP000019116"/>
    </source>
</evidence>
<evidence type="ECO:0000313" key="6">
    <source>
        <dbReference type="EnsemblPlants" id="TraesCS4A02G230400.1"/>
    </source>
</evidence>
<dbReference type="Pfam" id="PF17766">
    <property type="entry name" value="fn3_6"/>
    <property type="match status" value="1"/>
</dbReference>
<evidence type="ECO:0000256" key="1">
    <source>
        <dbReference type="ARBA" id="ARBA00011073"/>
    </source>
</evidence>
<dbReference type="InterPro" id="IPR036852">
    <property type="entry name" value="Peptidase_S8/S53_dom_sf"/>
</dbReference>
<comment type="similarity">
    <text evidence="1">Belongs to the peptidase S8 family.</text>
</comment>
<dbReference type="Gramene" id="TraesWEE_scaffold_194008_01G000100.1">
    <property type="protein sequence ID" value="TraesWEE_scaffold_194008_01G000100.1"/>
    <property type="gene ID" value="TraesWEE_scaffold_194008_01G000100"/>
</dbReference>
<dbReference type="AlphaFoldDB" id="A0A3B6HX14"/>
<reference evidence="6" key="1">
    <citation type="submission" date="2018-08" db="EMBL/GenBank/DDBJ databases">
        <authorList>
            <person name="Rossello M."/>
        </authorList>
    </citation>
    <scope>NUCLEOTIDE SEQUENCE [LARGE SCALE GENOMIC DNA]</scope>
    <source>
        <strain evidence="6">cv. Chinese Spring</strain>
    </source>
</reference>
<keyword evidence="2" id="KW-0645">Protease</keyword>
<keyword evidence="4" id="KW-0720">Serine protease</keyword>
<dbReference type="PANTHER" id="PTHR10795">
    <property type="entry name" value="PROPROTEIN CONVERTASE SUBTILISIN/KEXIN"/>
    <property type="match status" value="1"/>
</dbReference>
<dbReference type="Proteomes" id="UP000019116">
    <property type="component" value="Chromosome 4A"/>
</dbReference>
<dbReference type="GO" id="GO:0006508">
    <property type="term" value="P:proteolysis"/>
    <property type="evidence" value="ECO:0007669"/>
    <property type="project" value="UniProtKB-KW"/>
</dbReference>
<dbReference type="FunFam" id="2.60.40.2310:FF:000001">
    <property type="entry name" value="Subtilisin-like protease SBT1.5"/>
    <property type="match status" value="1"/>
</dbReference>
<dbReference type="Gramene" id="TraesJAG4A03G02125670.1">
    <property type="protein sequence ID" value="TraesJAG4A03G02125670.1"/>
    <property type="gene ID" value="TraesJAG4A03G02125670"/>
</dbReference>
<protein>
    <recommendedName>
        <fullName evidence="5">Subtilisin-like protease fibronectin type-III domain-containing protein</fullName>
    </recommendedName>
</protein>
<dbReference type="Gramene" id="TraesROB_scaffold_212070_01G000100.1">
    <property type="protein sequence ID" value="TraesROB_scaffold_212070_01G000100.1"/>
    <property type="gene ID" value="TraesROB_scaffold_212070_01G000100"/>
</dbReference>
<accession>A0A3B6HX14</accession>
<dbReference type="Gene3D" id="3.40.50.200">
    <property type="entry name" value="Peptidase S8/S53 domain"/>
    <property type="match status" value="1"/>
</dbReference>
<feature type="domain" description="Subtilisin-like protease fibronectin type-III" evidence="5">
    <location>
        <begin position="78"/>
        <end position="174"/>
    </location>
</feature>
<keyword evidence="7" id="KW-1185">Reference proteome</keyword>
<dbReference type="OMA" id="FINPTHA"/>
<sequence length="186" mass="20142">MTTAYITDNNGVPLLADATPNKIANPFDYGAGFINPTHASGPGLIYDIDASDYQKLFNCMLGSDTNSSCIATHKSLFDLNLPSIAIPNLKSSETVSRTVTNVGQVDSVYKAFVEPPAGVDMLVKPMVLVFGKDTSSQSFKVSFKATQKIQGDYSFDNLVWHDGGSHWVRIPIAVRVVIDDLYSTVS</sequence>